<evidence type="ECO:0000256" key="1">
    <source>
        <dbReference type="SAM" id="MobiDB-lite"/>
    </source>
</evidence>
<feature type="region of interest" description="Disordered" evidence="1">
    <location>
        <begin position="1"/>
        <end position="59"/>
    </location>
</feature>
<comment type="caution">
    <text evidence="2">The sequence shown here is derived from an EMBL/GenBank/DDBJ whole genome shotgun (WGS) entry which is preliminary data.</text>
</comment>
<organism evidence="2 3">
    <name type="scientific">Pleurodeles waltl</name>
    <name type="common">Iberian ribbed newt</name>
    <dbReference type="NCBI Taxonomy" id="8319"/>
    <lineage>
        <taxon>Eukaryota</taxon>
        <taxon>Metazoa</taxon>
        <taxon>Chordata</taxon>
        <taxon>Craniata</taxon>
        <taxon>Vertebrata</taxon>
        <taxon>Euteleostomi</taxon>
        <taxon>Amphibia</taxon>
        <taxon>Batrachia</taxon>
        <taxon>Caudata</taxon>
        <taxon>Salamandroidea</taxon>
        <taxon>Salamandridae</taxon>
        <taxon>Pleurodelinae</taxon>
        <taxon>Pleurodeles</taxon>
    </lineage>
</organism>
<reference evidence="2" key="1">
    <citation type="journal article" date="2022" name="bioRxiv">
        <title>Sequencing and chromosome-scale assembly of the giantPleurodeles waltlgenome.</title>
        <authorList>
            <person name="Brown T."/>
            <person name="Elewa A."/>
            <person name="Iarovenko S."/>
            <person name="Subramanian E."/>
            <person name="Araus A.J."/>
            <person name="Petzold A."/>
            <person name="Susuki M."/>
            <person name="Suzuki K.-i.T."/>
            <person name="Hayashi T."/>
            <person name="Toyoda A."/>
            <person name="Oliveira C."/>
            <person name="Osipova E."/>
            <person name="Leigh N.D."/>
            <person name="Simon A."/>
            <person name="Yun M.H."/>
        </authorList>
    </citation>
    <scope>NUCLEOTIDE SEQUENCE</scope>
    <source>
        <strain evidence="2">20211129_DDA</strain>
        <tissue evidence="2">Liver</tissue>
    </source>
</reference>
<sequence length="114" mass="11482">MDPDSSGVLTCPPPGSLGECSHDTAPHLGRTPIPLLGPTARSCSSSGATGGRHAPPGSHPCCSQSTSLCRTQLPIAQEPGSVLCCGGNNVTALTPLRTRLALRPRLTTSAVSAV</sequence>
<dbReference type="Proteomes" id="UP001066276">
    <property type="component" value="Chromosome 10"/>
</dbReference>
<evidence type="ECO:0000313" key="3">
    <source>
        <dbReference type="Proteomes" id="UP001066276"/>
    </source>
</evidence>
<name>A0AAV7M355_PLEWA</name>
<accession>A0AAV7M355</accession>
<proteinExistence type="predicted"/>
<dbReference type="AlphaFoldDB" id="A0AAV7M355"/>
<keyword evidence="3" id="KW-1185">Reference proteome</keyword>
<gene>
    <name evidence="2" type="ORF">NDU88_002153</name>
</gene>
<protein>
    <submittedName>
        <fullName evidence="2">Uncharacterized protein</fullName>
    </submittedName>
</protein>
<evidence type="ECO:0000313" key="2">
    <source>
        <dbReference type="EMBL" id="KAJ1097024.1"/>
    </source>
</evidence>
<dbReference type="EMBL" id="JANPWB010000014">
    <property type="protein sequence ID" value="KAJ1097024.1"/>
    <property type="molecule type" value="Genomic_DNA"/>
</dbReference>